<feature type="domain" description="ABC transmembrane type-1" evidence="7">
    <location>
        <begin position="37"/>
        <end position="316"/>
    </location>
</feature>
<dbReference type="GO" id="GO:0015421">
    <property type="term" value="F:ABC-type oligopeptide transporter activity"/>
    <property type="evidence" value="ECO:0007669"/>
    <property type="project" value="TreeGrafter"/>
</dbReference>
<comment type="caution">
    <text evidence="8">The sequence shown here is derived from an EMBL/GenBank/DDBJ whole genome shotgun (WGS) entry which is preliminary data.</text>
</comment>
<protein>
    <submittedName>
        <fullName evidence="8">ABC transporter</fullName>
    </submittedName>
</protein>
<dbReference type="InterPro" id="IPR003439">
    <property type="entry name" value="ABC_transporter-like_ATP-bd"/>
</dbReference>
<dbReference type="InterPro" id="IPR036640">
    <property type="entry name" value="ABC1_TM_sf"/>
</dbReference>
<dbReference type="Gene3D" id="3.40.50.300">
    <property type="entry name" value="P-loop containing nucleotide triphosphate hydrolases"/>
    <property type="match status" value="1"/>
</dbReference>
<feature type="transmembrane region" description="Helical" evidence="5">
    <location>
        <begin position="259"/>
        <end position="279"/>
    </location>
</feature>
<keyword evidence="2 5" id="KW-0812">Transmembrane</keyword>
<dbReference type="Pfam" id="PF00005">
    <property type="entry name" value="ABC_tran"/>
    <property type="match status" value="1"/>
</dbReference>
<dbReference type="SUPFAM" id="SSF90123">
    <property type="entry name" value="ABC transporter transmembrane region"/>
    <property type="match status" value="1"/>
</dbReference>
<dbReference type="RefSeq" id="WP_189213164.1">
    <property type="nucleotide sequence ID" value="NZ_BMRB01000005.1"/>
</dbReference>
<dbReference type="GO" id="GO:0005886">
    <property type="term" value="C:plasma membrane"/>
    <property type="evidence" value="ECO:0007669"/>
    <property type="project" value="UniProtKB-SubCell"/>
</dbReference>
<evidence type="ECO:0000313" key="8">
    <source>
        <dbReference type="EMBL" id="GGS50142.1"/>
    </source>
</evidence>
<evidence type="ECO:0000259" key="7">
    <source>
        <dbReference type="PROSITE" id="PS50929"/>
    </source>
</evidence>
<evidence type="ECO:0000256" key="1">
    <source>
        <dbReference type="ARBA" id="ARBA00004651"/>
    </source>
</evidence>
<feature type="transmembrane region" description="Helical" evidence="5">
    <location>
        <begin position="144"/>
        <end position="165"/>
    </location>
</feature>
<evidence type="ECO:0000256" key="5">
    <source>
        <dbReference type="SAM" id="Phobius"/>
    </source>
</evidence>
<dbReference type="PROSITE" id="PS50929">
    <property type="entry name" value="ABC_TM1F"/>
    <property type="match status" value="1"/>
</dbReference>
<accession>A0A918LHI2</accession>
<dbReference type="InterPro" id="IPR039421">
    <property type="entry name" value="Type_1_exporter"/>
</dbReference>
<evidence type="ECO:0000259" key="6">
    <source>
        <dbReference type="PROSITE" id="PS50893"/>
    </source>
</evidence>
<dbReference type="InterPro" id="IPR011527">
    <property type="entry name" value="ABC1_TM_dom"/>
</dbReference>
<dbReference type="GO" id="GO:0016887">
    <property type="term" value="F:ATP hydrolysis activity"/>
    <property type="evidence" value="ECO:0007669"/>
    <property type="project" value="InterPro"/>
</dbReference>
<dbReference type="InterPro" id="IPR017871">
    <property type="entry name" value="ABC_transporter-like_CS"/>
</dbReference>
<evidence type="ECO:0000256" key="3">
    <source>
        <dbReference type="ARBA" id="ARBA00022989"/>
    </source>
</evidence>
<dbReference type="PROSITE" id="PS50893">
    <property type="entry name" value="ABC_TRANSPORTER_2"/>
    <property type="match status" value="1"/>
</dbReference>
<dbReference type="PANTHER" id="PTHR43394">
    <property type="entry name" value="ATP-DEPENDENT PERMEASE MDL1, MITOCHONDRIAL"/>
    <property type="match status" value="1"/>
</dbReference>
<keyword evidence="4 5" id="KW-0472">Membrane</keyword>
<evidence type="ECO:0000256" key="4">
    <source>
        <dbReference type="ARBA" id="ARBA00023136"/>
    </source>
</evidence>
<dbReference type="Gene3D" id="1.20.1560.10">
    <property type="entry name" value="ABC transporter type 1, transmembrane domain"/>
    <property type="match status" value="1"/>
</dbReference>
<name>A0A918LHI2_9PSEU</name>
<evidence type="ECO:0000313" key="9">
    <source>
        <dbReference type="Proteomes" id="UP000660680"/>
    </source>
</evidence>
<dbReference type="InterPro" id="IPR027417">
    <property type="entry name" value="P-loop_NTPase"/>
</dbReference>
<keyword evidence="9" id="KW-1185">Reference proteome</keyword>
<keyword evidence="3 5" id="KW-1133">Transmembrane helix</keyword>
<dbReference type="PROSITE" id="PS00211">
    <property type="entry name" value="ABC_TRANSPORTER_1"/>
    <property type="match status" value="1"/>
</dbReference>
<reference evidence="8" key="2">
    <citation type="submission" date="2020-09" db="EMBL/GenBank/DDBJ databases">
        <authorList>
            <person name="Sun Q."/>
            <person name="Ohkuma M."/>
        </authorList>
    </citation>
    <scope>NUCLEOTIDE SEQUENCE</scope>
    <source>
        <strain evidence="8">JCM 3276</strain>
    </source>
</reference>
<feature type="domain" description="ABC transporter" evidence="6">
    <location>
        <begin position="262"/>
        <end position="550"/>
    </location>
</feature>
<dbReference type="Proteomes" id="UP000660680">
    <property type="component" value="Unassembled WGS sequence"/>
</dbReference>
<dbReference type="EMBL" id="BMRB01000005">
    <property type="protein sequence ID" value="GGS50142.1"/>
    <property type="molecule type" value="Genomic_DNA"/>
</dbReference>
<feature type="transmembrane region" description="Helical" evidence="5">
    <location>
        <begin position="71"/>
        <end position="91"/>
    </location>
</feature>
<proteinExistence type="predicted"/>
<dbReference type="PANTHER" id="PTHR43394:SF1">
    <property type="entry name" value="ATP-BINDING CASSETTE SUB-FAMILY B MEMBER 10, MITOCHONDRIAL"/>
    <property type="match status" value="1"/>
</dbReference>
<evidence type="ECO:0000256" key="2">
    <source>
        <dbReference type="ARBA" id="ARBA00022692"/>
    </source>
</evidence>
<comment type="subcellular location">
    <subcellularLocation>
        <location evidence="1">Cell membrane</location>
        <topology evidence="1">Multi-pass membrane protein</topology>
    </subcellularLocation>
</comment>
<feature type="transmembrane region" description="Helical" evidence="5">
    <location>
        <begin position="39"/>
        <end position="59"/>
    </location>
</feature>
<dbReference type="SUPFAM" id="SSF52540">
    <property type="entry name" value="P-loop containing nucleoside triphosphate hydrolases"/>
    <property type="match status" value="1"/>
</dbReference>
<gene>
    <name evidence="8" type="ORF">GCM10010171_51630</name>
</gene>
<sequence length="550" mass="58273">MGERRVPYADPGRPDIRGPGRFLWWLAIAQWRQSAQGTLWGTLWMCGLILPPYLVQRAIDDGLRAGDRSALLGWTAAIAAAGLFDAAVAWMRHRTMTLVRGDAMYRTVQVVVRHVVRLGAEFPRRLSAGELASVQATDMQRISWVMTSTGPGVGAVVAYALTAVVLFDVSWLLAVVVLLGVPVMAVTLGPLLRGLRGRESGYRERQGALTARTADIVAGLRVLCGIGGKDVFARRYHADSAALCADGYRVGAITSWVQAVGACLPVVFLAAVTWIAARLTAAGTITVGEMVAVYGYVAVLVVPVSFLIEGADDISRGLVSAERVVAVLSVPVPERENTAPAPVCAPLTDPSGVRVEPGMLTALVSTDPTPVVERLGGYAPGACWGNVPVPDVADLRARVVVSDDSAYLFPGPLRAVLGGDEPTAAIRAAAAEDIVEALPEGLDTVVETQARNLSGGQRQRLRLARALLADPDVLILVEPASAVDAHTEAAIADGVADYRKGRTTVLVTTSPLLLQKADRVCFAHDGRVVEGTHAELLADADYRALVEREA</sequence>
<reference evidence="8" key="1">
    <citation type="journal article" date="2014" name="Int. J. Syst. Evol. Microbiol.">
        <title>Complete genome sequence of Corynebacterium casei LMG S-19264T (=DSM 44701T), isolated from a smear-ripened cheese.</title>
        <authorList>
            <consortium name="US DOE Joint Genome Institute (JGI-PGF)"/>
            <person name="Walter F."/>
            <person name="Albersmeier A."/>
            <person name="Kalinowski J."/>
            <person name="Ruckert C."/>
        </authorList>
    </citation>
    <scope>NUCLEOTIDE SEQUENCE</scope>
    <source>
        <strain evidence="8">JCM 3276</strain>
    </source>
</reference>
<feature type="transmembrane region" description="Helical" evidence="5">
    <location>
        <begin position="171"/>
        <end position="195"/>
    </location>
</feature>
<organism evidence="8 9">
    <name type="scientific">Actinokineospora fastidiosa</name>
    <dbReference type="NCBI Taxonomy" id="1816"/>
    <lineage>
        <taxon>Bacteria</taxon>
        <taxon>Bacillati</taxon>
        <taxon>Actinomycetota</taxon>
        <taxon>Actinomycetes</taxon>
        <taxon>Pseudonocardiales</taxon>
        <taxon>Pseudonocardiaceae</taxon>
        <taxon>Actinokineospora</taxon>
    </lineage>
</organism>
<dbReference type="AlphaFoldDB" id="A0A918LHI2"/>
<dbReference type="Pfam" id="PF00664">
    <property type="entry name" value="ABC_membrane"/>
    <property type="match status" value="1"/>
</dbReference>
<feature type="transmembrane region" description="Helical" evidence="5">
    <location>
        <begin position="291"/>
        <end position="308"/>
    </location>
</feature>
<dbReference type="GO" id="GO:0005524">
    <property type="term" value="F:ATP binding"/>
    <property type="evidence" value="ECO:0007669"/>
    <property type="project" value="InterPro"/>
</dbReference>